<organism evidence="2">
    <name type="scientific">Arion vulgaris</name>
    <dbReference type="NCBI Taxonomy" id="1028688"/>
    <lineage>
        <taxon>Eukaryota</taxon>
        <taxon>Metazoa</taxon>
        <taxon>Spiralia</taxon>
        <taxon>Lophotrochozoa</taxon>
        <taxon>Mollusca</taxon>
        <taxon>Gastropoda</taxon>
        <taxon>Heterobranchia</taxon>
        <taxon>Euthyneura</taxon>
        <taxon>Panpulmonata</taxon>
        <taxon>Eupulmonata</taxon>
        <taxon>Stylommatophora</taxon>
        <taxon>Helicina</taxon>
        <taxon>Arionoidea</taxon>
        <taxon>Arionidae</taxon>
        <taxon>Arion</taxon>
    </lineage>
</organism>
<evidence type="ECO:0000313" key="2">
    <source>
        <dbReference type="EMBL" id="CEK85900.1"/>
    </source>
</evidence>
<gene>
    <name evidence="2" type="primary">ORF150796</name>
</gene>
<dbReference type="AlphaFoldDB" id="A0A0B7B1D8"/>
<name>A0A0B7B1D8_9EUPU</name>
<feature type="region of interest" description="Disordered" evidence="1">
    <location>
        <begin position="1"/>
        <end position="24"/>
    </location>
</feature>
<dbReference type="EMBL" id="HACG01039035">
    <property type="protein sequence ID" value="CEK85900.1"/>
    <property type="molecule type" value="Transcribed_RNA"/>
</dbReference>
<protein>
    <submittedName>
        <fullName evidence="2">Uncharacterized protein</fullName>
    </submittedName>
</protein>
<evidence type="ECO:0000256" key="1">
    <source>
        <dbReference type="SAM" id="MobiDB-lite"/>
    </source>
</evidence>
<proteinExistence type="predicted"/>
<reference evidence="2" key="1">
    <citation type="submission" date="2014-12" db="EMBL/GenBank/DDBJ databases">
        <title>Insight into the proteome of Arion vulgaris.</title>
        <authorList>
            <person name="Aradska J."/>
            <person name="Bulat T."/>
            <person name="Smidak R."/>
            <person name="Sarate P."/>
            <person name="Gangsoo J."/>
            <person name="Sialana F."/>
            <person name="Bilban M."/>
            <person name="Lubec G."/>
        </authorList>
    </citation>
    <scope>NUCLEOTIDE SEQUENCE</scope>
    <source>
        <tissue evidence="2">Skin</tissue>
    </source>
</reference>
<accession>A0A0B7B1D8</accession>
<feature type="compositionally biased region" description="Basic and acidic residues" evidence="1">
    <location>
        <begin position="7"/>
        <end position="24"/>
    </location>
</feature>
<sequence>MLLTTSSREKNKTDEQYSRRSARVKGDRFSIQTGNNLTIQPYITLLKPTSEENSGEAKEYLENNKKIYMIY</sequence>